<dbReference type="EMBL" id="BAABCW010000010">
    <property type="protein sequence ID" value="GAA3510972.1"/>
    <property type="molecule type" value="Genomic_DNA"/>
</dbReference>
<dbReference type="Pfam" id="PF07977">
    <property type="entry name" value="FabA"/>
    <property type="match status" value="1"/>
</dbReference>
<name>A0ABP6UP30_9FLAO</name>
<reference evidence="3" key="1">
    <citation type="journal article" date="2019" name="Int. J. Syst. Evol. Microbiol.">
        <title>The Global Catalogue of Microorganisms (GCM) 10K type strain sequencing project: providing services to taxonomists for standard genome sequencing and annotation.</title>
        <authorList>
            <consortium name="The Broad Institute Genomics Platform"/>
            <consortium name="The Broad Institute Genome Sequencing Center for Infectious Disease"/>
            <person name="Wu L."/>
            <person name="Ma J."/>
        </authorList>
    </citation>
    <scope>NUCLEOTIDE SEQUENCE [LARGE SCALE GENOMIC DNA]</scope>
    <source>
        <strain evidence="3">JCM 17106</strain>
    </source>
</reference>
<organism evidence="2 3">
    <name type="scientific">Aquimarina addita</name>
    <dbReference type="NCBI Taxonomy" id="870485"/>
    <lineage>
        <taxon>Bacteria</taxon>
        <taxon>Pseudomonadati</taxon>
        <taxon>Bacteroidota</taxon>
        <taxon>Flavobacteriia</taxon>
        <taxon>Flavobacteriales</taxon>
        <taxon>Flavobacteriaceae</taxon>
        <taxon>Aquimarina</taxon>
    </lineage>
</organism>
<evidence type="ECO:0000256" key="1">
    <source>
        <dbReference type="ARBA" id="ARBA00023239"/>
    </source>
</evidence>
<dbReference type="RefSeq" id="WP_344928021.1">
    <property type="nucleotide sequence ID" value="NZ_BAABCW010000010.1"/>
</dbReference>
<dbReference type="SUPFAM" id="SSF54637">
    <property type="entry name" value="Thioesterase/thiol ester dehydrase-isomerase"/>
    <property type="match status" value="1"/>
</dbReference>
<keyword evidence="3" id="KW-1185">Reference proteome</keyword>
<accession>A0ABP6UP30</accession>
<sequence>MEKELIIQKLPYTEPFLFVDKIIDIDSDGVTGRYTLRPDAYFYEGHFVGNPITPGVILTEIMAQIGVACLGIFLLNTFSENDAPGIAMSSNAIEFYKPVLPGETVTVVSEKEYFRFHKLKCKVALYNTEDKLIAKGVIAGMVLNHKDNK</sequence>
<dbReference type="Gene3D" id="3.10.129.10">
    <property type="entry name" value="Hotdog Thioesterase"/>
    <property type="match status" value="1"/>
</dbReference>
<dbReference type="Proteomes" id="UP001500459">
    <property type="component" value="Unassembled WGS sequence"/>
</dbReference>
<proteinExistence type="predicted"/>
<dbReference type="InterPro" id="IPR029069">
    <property type="entry name" value="HotDog_dom_sf"/>
</dbReference>
<protein>
    <submittedName>
        <fullName evidence="2">Beta-hydroxyacyl-ACP dehydratase</fullName>
    </submittedName>
</protein>
<gene>
    <name evidence="2" type="ORF">GCM10022393_25830</name>
</gene>
<comment type="caution">
    <text evidence="2">The sequence shown here is derived from an EMBL/GenBank/DDBJ whole genome shotgun (WGS) entry which is preliminary data.</text>
</comment>
<dbReference type="PANTHER" id="PTHR30272:SF1">
    <property type="entry name" value="3-HYDROXYACYL-[ACYL-CARRIER-PROTEIN] DEHYDRATASE"/>
    <property type="match status" value="1"/>
</dbReference>
<evidence type="ECO:0000313" key="2">
    <source>
        <dbReference type="EMBL" id="GAA3510972.1"/>
    </source>
</evidence>
<evidence type="ECO:0000313" key="3">
    <source>
        <dbReference type="Proteomes" id="UP001500459"/>
    </source>
</evidence>
<dbReference type="PANTHER" id="PTHR30272">
    <property type="entry name" value="3-HYDROXYACYL-[ACYL-CARRIER-PROTEIN] DEHYDRATASE"/>
    <property type="match status" value="1"/>
</dbReference>
<keyword evidence="1" id="KW-0456">Lyase</keyword>
<dbReference type="CDD" id="cd00493">
    <property type="entry name" value="FabA_FabZ"/>
    <property type="match status" value="1"/>
</dbReference>
<dbReference type="InterPro" id="IPR013114">
    <property type="entry name" value="FabA_FabZ"/>
</dbReference>